<keyword evidence="2" id="KW-1185">Reference proteome</keyword>
<protein>
    <recommendedName>
        <fullName evidence="3">Transposase</fullName>
    </recommendedName>
</protein>
<dbReference type="EMBL" id="PRCW01000154">
    <property type="protein sequence ID" value="PYD46327.1"/>
    <property type="molecule type" value="Genomic_DNA"/>
</dbReference>
<evidence type="ECO:0008006" key="3">
    <source>
        <dbReference type="Google" id="ProtNLM"/>
    </source>
</evidence>
<name>A0ABX5NXS8_9PROT</name>
<evidence type="ECO:0000313" key="2">
    <source>
        <dbReference type="Proteomes" id="UP000248116"/>
    </source>
</evidence>
<accession>A0ABX5NXS8</accession>
<evidence type="ECO:0000313" key="1">
    <source>
        <dbReference type="EMBL" id="PYD46327.1"/>
    </source>
</evidence>
<sequence>SASSGNRYQADIDPTRLAFIDETAVSTKMARLRGRSCRGTRCRMSVPHRHRKTTTFIGRVAPRTIAALQDAVCGAIDDVCHSRAAACFTGIGYEPDYWIML</sequence>
<dbReference type="Proteomes" id="UP000248116">
    <property type="component" value="Unassembled WGS sequence"/>
</dbReference>
<gene>
    <name evidence="1" type="ORF">C3920_15950</name>
</gene>
<comment type="caution">
    <text evidence="1">The sequence shown here is derived from an EMBL/GenBank/DDBJ whole genome shotgun (WGS) entry which is preliminary data.</text>
</comment>
<reference evidence="1 2" key="1">
    <citation type="submission" date="2018-02" db="EMBL/GenBank/DDBJ databases">
        <authorList>
            <person name="Skraban J."/>
            <person name="Trcek J."/>
        </authorList>
    </citation>
    <scope>NUCLEOTIDE SEQUENCE [LARGE SCALE GENOMIC DNA]</scope>
    <source>
        <strain evidence="1 2">AV446</strain>
    </source>
</reference>
<feature type="non-terminal residue" evidence="1">
    <location>
        <position position="1"/>
    </location>
</feature>
<organism evidence="1 2">
    <name type="scientific">Novacetimonas pomaceti</name>
    <dbReference type="NCBI Taxonomy" id="2021998"/>
    <lineage>
        <taxon>Bacteria</taxon>
        <taxon>Pseudomonadati</taxon>
        <taxon>Pseudomonadota</taxon>
        <taxon>Alphaproteobacteria</taxon>
        <taxon>Acetobacterales</taxon>
        <taxon>Acetobacteraceae</taxon>
        <taxon>Novacetimonas</taxon>
    </lineage>
</organism>
<proteinExistence type="predicted"/>